<evidence type="ECO:0000256" key="2">
    <source>
        <dbReference type="SAM" id="Phobius"/>
    </source>
</evidence>
<keyword evidence="2" id="KW-0812">Transmembrane</keyword>
<organism evidence="3 4">
    <name type="scientific">Xanthoceras sorbifolium</name>
    <dbReference type="NCBI Taxonomy" id="99658"/>
    <lineage>
        <taxon>Eukaryota</taxon>
        <taxon>Viridiplantae</taxon>
        <taxon>Streptophyta</taxon>
        <taxon>Embryophyta</taxon>
        <taxon>Tracheophyta</taxon>
        <taxon>Spermatophyta</taxon>
        <taxon>Magnoliopsida</taxon>
        <taxon>eudicotyledons</taxon>
        <taxon>Gunneridae</taxon>
        <taxon>Pentapetalae</taxon>
        <taxon>rosids</taxon>
        <taxon>malvids</taxon>
        <taxon>Sapindales</taxon>
        <taxon>Sapindaceae</taxon>
        <taxon>Xanthoceroideae</taxon>
        <taxon>Xanthoceras</taxon>
    </lineage>
</organism>
<evidence type="ECO:0000256" key="1">
    <source>
        <dbReference type="SAM" id="MobiDB-lite"/>
    </source>
</evidence>
<keyword evidence="2" id="KW-0472">Membrane</keyword>
<keyword evidence="4" id="KW-1185">Reference proteome</keyword>
<name>A0ABQ8H1R2_9ROSI</name>
<comment type="caution">
    <text evidence="3">The sequence shown here is derived from an EMBL/GenBank/DDBJ whole genome shotgun (WGS) entry which is preliminary data.</text>
</comment>
<accession>A0ABQ8H1R2</accession>
<evidence type="ECO:0000313" key="4">
    <source>
        <dbReference type="Proteomes" id="UP000827721"/>
    </source>
</evidence>
<reference evidence="3 4" key="1">
    <citation type="submission" date="2021-02" db="EMBL/GenBank/DDBJ databases">
        <title>Plant Genome Project.</title>
        <authorList>
            <person name="Zhang R.-G."/>
        </authorList>
    </citation>
    <scope>NUCLEOTIDE SEQUENCE [LARGE SCALE GENOMIC DNA]</scope>
    <source>
        <tissue evidence="3">Leaves</tissue>
    </source>
</reference>
<protein>
    <submittedName>
        <fullName evidence="3">Uncharacterized protein</fullName>
    </submittedName>
</protein>
<feature type="region of interest" description="Disordered" evidence="1">
    <location>
        <begin position="114"/>
        <end position="170"/>
    </location>
</feature>
<feature type="transmembrane region" description="Helical" evidence="2">
    <location>
        <begin position="64"/>
        <end position="84"/>
    </location>
</feature>
<gene>
    <name evidence="3" type="ORF">JRO89_XS15G0115300</name>
</gene>
<dbReference type="EMBL" id="JAFEMO010000015">
    <property type="protein sequence ID" value="KAH7544138.1"/>
    <property type="molecule type" value="Genomic_DNA"/>
</dbReference>
<dbReference type="Proteomes" id="UP000827721">
    <property type="component" value="Unassembled WGS sequence"/>
</dbReference>
<sequence>MTGGSLAPRTGSYGSLQLPSIFNNNNNGKSITRKTSAKMLFSGPREKERFLPFVCCLFLGRRRVAMLLLVVLALLVFTFGSLIVNKENTTPNVDQHIGNLDPFSNQGDNSPALIIPGVEDTLKDGNSSLKNDERRSDENRVQHPPPSHHPCENFAFPPPPPPGFRRPGPRRSVKAHAFMCLLPDSLCDLRRELRESEVHQVESTFSFWQVNIFSDFLTKLRRRSSTSRHT</sequence>
<keyword evidence="2" id="KW-1133">Transmembrane helix</keyword>
<proteinExistence type="predicted"/>
<evidence type="ECO:0000313" key="3">
    <source>
        <dbReference type="EMBL" id="KAH7544138.1"/>
    </source>
</evidence>
<feature type="compositionally biased region" description="Basic and acidic residues" evidence="1">
    <location>
        <begin position="130"/>
        <end position="141"/>
    </location>
</feature>